<reference evidence="2" key="1">
    <citation type="journal article" date="2021" name="Sci. Rep.">
        <title>Diploid genomic architecture of Nitzschia inconspicua, an elite biomass production diatom.</title>
        <authorList>
            <person name="Oliver A."/>
            <person name="Podell S."/>
            <person name="Pinowska A."/>
            <person name="Traller J.C."/>
            <person name="Smith S.R."/>
            <person name="McClure R."/>
            <person name="Beliaev A."/>
            <person name="Bohutskyi P."/>
            <person name="Hill E.A."/>
            <person name="Rabines A."/>
            <person name="Zheng H."/>
            <person name="Allen L.Z."/>
            <person name="Kuo A."/>
            <person name="Grigoriev I.V."/>
            <person name="Allen A.E."/>
            <person name="Hazlebeck D."/>
            <person name="Allen E.E."/>
        </authorList>
    </citation>
    <scope>NUCLEOTIDE SEQUENCE</scope>
    <source>
        <strain evidence="2">Hildebrandi</strain>
    </source>
</reference>
<dbReference type="Proteomes" id="UP000693970">
    <property type="component" value="Unassembled WGS sequence"/>
</dbReference>
<feature type="transmembrane region" description="Helical" evidence="1">
    <location>
        <begin position="20"/>
        <end position="40"/>
    </location>
</feature>
<dbReference type="OrthoDB" id="43171at2759"/>
<evidence type="ECO:0000313" key="2">
    <source>
        <dbReference type="EMBL" id="KAG7342186.1"/>
    </source>
</evidence>
<keyword evidence="1" id="KW-0472">Membrane</keyword>
<keyword evidence="1" id="KW-1133">Transmembrane helix</keyword>
<protein>
    <submittedName>
        <fullName evidence="2">Uncharacterized protein</fullName>
    </submittedName>
</protein>
<dbReference type="AlphaFoldDB" id="A0A9K3KF02"/>
<keyword evidence="3" id="KW-1185">Reference proteome</keyword>
<dbReference type="EMBL" id="JAGRRH010000025">
    <property type="protein sequence ID" value="KAG7342186.1"/>
    <property type="molecule type" value="Genomic_DNA"/>
</dbReference>
<evidence type="ECO:0000256" key="1">
    <source>
        <dbReference type="SAM" id="Phobius"/>
    </source>
</evidence>
<gene>
    <name evidence="2" type="ORF">IV203_007278</name>
</gene>
<comment type="caution">
    <text evidence="2">The sequence shown here is derived from an EMBL/GenBank/DDBJ whole genome shotgun (WGS) entry which is preliminary data.</text>
</comment>
<proteinExistence type="predicted"/>
<sequence>MGSTGTTPAATNNTVETRPGHHVIAVLLALCAFALGYVMMELDTFTTSFPAGSGTSSSSSSRSRHDQCGTVCEIRRTSRLEHFDGRDLLNRHDLKKQLEDAKSRLIDSIKIDYGEYFDKMFVNPKDGSYIPLLPYGNQSLPLLKRKLMIKVLKTQQELQKVESNVNGCDCTHPDDEFIPTRRQRKLQTGVKNSHSSDAALIESTFTKYVWATGGHSAAAGHGNLYNESYTAYMERELKDVFGSIGIDFEGRNYAMGGTGSAPEFTMCWEEILGRNVDFFSWDFGMTDVSTSWRLFIYAYRGLLSPGRPAFYAKWSYERLKHQMRMLTELGFPVFYSDDDMEKERKELIPETTTLGSKEIEALPTYMKYFKCGGATEKGDCDNEHKYSAPCFNQREGMASWHPGYKLHALWGHSMALYLMQTLISAVDDLVSLESESDEALLSRLEAEENRHYDQLLKKDPLNEELRQNFDTKVGYNFDKLPPLDPPVDWYALFLTGKSICHTVRLPSEIRYTGFLTNSKKTGGPSVYGEETFDMGLEVEEAKADENPETIKDLQLVWDANHPQRKRQCPLVIAPDSKDYYFTQHGDGWRNFVIPNAATRAAYDYNPNVMKGIVIFVLFGCDWGNCPEYMLTAKDLCDGKKLDIKINNIPVTNLTDIGNGAILAVHENGITFPQGSTGGYNLEFHVNEPKYYTKLSSVIVF</sequence>
<keyword evidence="1" id="KW-0812">Transmembrane</keyword>
<accession>A0A9K3KF02</accession>
<organism evidence="2 3">
    <name type="scientific">Nitzschia inconspicua</name>
    <dbReference type="NCBI Taxonomy" id="303405"/>
    <lineage>
        <taxon>Eukaryota</taxon>
        <taxon>Sar</taxon>
        <taxon>Stramenopiles</taxon>
        <taxon>Ochrophyta</taxon>
        <taxon>Bacillariophyta</taxon>
        <taxon>Bacillariophyceae</taxon>
        <taxon>Bacillariophycidae</taxon>
        <taxon>Bacillariales</taxon>
        <taxon>Bacillariaceae</taxon>
        <taxon>Nitzschia</taxon>
    </lineage>
</organism>
<reference evidence="2" key="2">
    <citation type="submission" date="2021-04" db="EMBL/GenBank/DDBJ databases">
        <authorList>
            <person name="Podell S."/>
        </authorList>
    </citation>
    <scope>NUCLEOTIDE SEQUENCE</scope>
    <source>
        <strain evidence="2">Hildebrandi</strain>
    </source>
</reference>
<name>A0A9K3KF02_9STRA</name>
<evidence type="ECO:0000313" key="3">
    <source>
        <dbReference type="Proteomes" id="UP000693970"/>
    </source>
</evidence>